<dbReference type="Pfam" id="PF13641">
    <property type="entry name" value="Glyco_tranf_2_3"/>
    <property type="match status" value="1"/>
</dbReference>
<evidence type="ECO:0000256" key="4">
    <source>
        <dbReference type="ARBA" id="ARBA00022692"/>
    </source>
</evidence>
<name>A0A1J7JHM4_9PEZI</name>
<keyword evidence="2" id="KW-0328">Glycosyltransferase</keyword>
<dbReference type="SUPFAM" id="SSF53448">
    <property type="entry name" value="Nucleotide-diphospho-sugar transferases"/>
    <property type="match status" value="1"/>
</dbReference>
<evidence type="ECO:0000256" key="2">
    <source>
        <dbReference type="ARBA" id="ARBA00022676"/>
    </source>
</evidence>
<dbReference type="InterPro" id="IPR029044">
    <property type="entry name" value="Nucleotide-diphossugar_trans"/>
</dbReference>
<evidence type="ECO:0000313" key="9">
    <source>
        <dbReference type="EMBL" id="OIW27122.1"/>
    </source>
</evidence>
<sequence length="462" mass="52617">MFTQEGSHIASLASYISSVAILISLAALTGCTLWWLLESDTYLFAFSMLFCWRYIRFFVNLVGFCIYRPVSTPKASLDCHLPTDVTVIVPTIDPLGRDFEECLHTCCQNRPKKVIIITAGQAMLEATRTVVLPFITKYEATEFVIDSTDAANKRQQVGRAINMIETKFTVFMDDHVFWGPKLLDTILCPFQDPAVGIVATNKRVRRLGGSLWRRCWNMLGALYLERHNFELRATNAIDGGVFVVSGRTSAIRTEIIQHPDFLPSYLNEMFLLGQCGPLSTDDDNFITRFVVRRGWKIKVQYSDEACIETTVGVDNPVVKKFLGQCTRWARTTWRSNSCALFTDGTVWYVSPYSAYAIHLTSLTNFAAIVDPMLLYLLTRTVWYQQVRYPSLPLAGLGCWILATKVVKVFPYYARHPEDIVLFPFYLLFAYFHSFIKLYALLTFYSCAWSGRNLDAISLENTV</sequence>
<feature type="transmembrane region" description="Helical" evidence="8">
    <location>
        <begin position="42"/>
        <end position="67"/>
    </location>
</feature>
<dbReference type="OrthoDB" id="2849215at2759"/>
<feature type="transmembrane region" description="Helical" evidence="8">
    <location>
        <begin position="12"/>
        <end position="36"/>
    </location>
</feature>
<evidence type="ECO:0000256" key="3">
    <source>
        <dbReference type="ARBA" id="ARBA00022679"/>
    </source>
</evidence>
<evidence type="ECO:0000256" key="1">
    <source>
        <dbReference type="ARBA" id="ARBA00004370"/>
    </source>
</evidence>
<evidence type="ECO:0000256" key="7">
    <source>
        <dbReference type="ARBA" id="ARBA00023180"/>
    </source>
</evidence>
<evidence type="ECO:0000313" key="10">
    <source>
        <dbReference type="Proteomes" id="UP000182658"/>
    </source>
</evidence>
<comment type="subcellular location">
    <subcellularLocation>
        <location evidence="1">Membrane</location>
    </subcellularLocation>
</comment>
<dbReference type="PANTHER" id="PTHR47844:SF1">
    <property type="entry name" value="EXOSTOSIN-LIKE 2"/>
    <property type="match status" value="1"/>
</dbReference>
<feature type="transmembrane region" description="Helical" evidence="8">
    <location>
        <begin position="419"/>
        <end position="441"/>
    </location>
</feature>
<dbReference type="InterPro" id="IPR052427">
    <property type="entry name" value="Glycosyltrans_GT2/GT47"/>
</dbReference>
<evidence type="ECO:0000256" key="6">
    <source>
        <dbReference type="ARBA" id="ARBA00023136"/>
    </source>
</evidence>
<dbReference type="Gene3D" id="3.90.550.10">
    <property type="entry name" value="Spore Coat Polysaccharide Biosynthesis Protein SpsA, Chain A"/>
    <property type="match status" value="1"/>
</dbReference>
<keyword evidence="6 8" id="KW-0472">Membrane</keyword>
<dbReference type="Proteomes" id="UP000182658">
    <property type="component" value="Unassembled WGS sequence"/>
</dbReference>
<keyword evidence="5 8" id="KW-1133">Transmembrane helix</keyword>
<protein>
    <recommendedName>
        <fullName evidence="11">Nucleotide-diphospho-sugar transferase</fullName>
    </recommendedName>
</protein>
<keyword evidence="3" id="KW-0808">Transferase</keyword>
<keyword evidence="4 8" id="KW-0812">Transmembrane</keyword>
<dbReference type="GO" id="GO:0016020">
    <property type="term" value="C:membrane"/>
    <property type="evidence" value="ECO:0007669"/>
    <property type="project" value="UniProtKB-SubCell"/>
</dbReference>
<dbReference type="PANTHER" id="PTHR47844">
    <property type="entry name" value="SYNTHASE CPS1, PUTATIVE (AFU_ORTHOLOGUE AFUA_7G02500)-RELATED"/>
    <property type="match status" value="1"/>
</dbReference>
<keyword evidence="7" id="KW-0325">Glycoprotein</keyword>
<dbReference type="EMBL" id="KV875100">
    <property type="protein sequence ID" value="OIW27122.1"/>
    <property type="molecule type" value="Genomic_DNA"/>
</dbReference>
<evidence type="ECO:0008006" key="11">
    <source>
        <dbReference type="Google" id="ProtNLM"/>
    </source>
</evidence>
<evidence type="ECO:0000256" key="5">
    <source>
        <dbReference type="ARBA" id="ARBA00022989"/>
    </source>
</evidence>
<dbReference type="GO" id="GO:0016757">
    <property type="term" value="F:glycosyltransferase activity"/>
    <property type="evidence" value="ECO:0007669"/>
    <property type="project" value="UniProtKB-KW"/>
</dbReference>
<organism evidence="9 10">
    <name type="scientific">Coniochaeta ligniaria NRRL 30616</name>
    <dbReference type="NCBI Taxonomy" id="1408157"/>
    <lineage>
        <taxon>Eukaryota</taxon>
        <taxon>Fungi</taxon>
        <taxon>Dikarya</taxon>
        <taxon>Ascomycota</taxon>
        <taxon>Pezizomycotina</taxon>
        <taxon>Sordariomycetes</taxon>
        <taxon>Sordariomycetidae</taxon>
        <taxon>Coniochaetales</taxon>
        <taxon>Coniochaetaceae</taxon>
        <taxon>Coniochaeta</taxon>
    </lineage>
</organism>
<proteinExistence type="predicted"/>
<feature type="transmembrane region" description="Helical" evidence="8">
    <location>
        <begin position="393"/>
        <end position="413"/>
    </location>
</feature>
<keyword evidence="10" id="KW-1185">Reference proteome</keyword>
<dbReference type="AlphaFoldDB" id="A0A1J7JHM4"/>
<evidence type="ECO:0000256" key="8">
    <source>
        <dbReference type="SAM" id="Phobius"/>
    </source>
</evidence>
<gene>
    <name evidence="9" type="ORF">CONLIGDRAFT_708003</name>
</gene>
<dbReference type="STRING" id="1408157.A0A1J7JHM4"/>
<dbReference type="InParanoid" id="A0A1J7JHM4"/>
<accession>A0A1J7JHM4</accession>
<reference evidence="9 10" key="1">
    <citation type="submission" date="2016-10" db="EMBL/GenBank/DDBJ databases">
        <title>Draft genome sequence of Coniochaeta ligniaria NRRL30616, a lignocellulolytic fungus for bioabatement of inhibitors in plant biomass hydrolysates.</title>
        <authorList>
            <consortium name="DOE Joint Genome Institute"/>
            <person name="Jimenez D.J."/>
            <person name="Hector R.E."/>
            <person name="Riley R."/>
            <person name="Sun H."/>
            <person name="Grigoriev I.V."/>
            <person name="Van Elsas J.D."/>
            <person name="Nichols N.N."/>
        </authorList>
    </citation>
    <scope>NUCLEOTIDE SEQUENCE [LARGE SCALE GENOMIC DNA]</scope>
    <source>
        <strain evidence="9 10">NRRL 30616</strain>
    </source>
</reference>